<protein>
    <submittedName>
        <fullName evidence="1">Uncharacterized protein</fullName>
    </submittedName>
</protein>
<dbReference type="Proteomes" id="UP000295818">
    <property type="component" value="Unassembled WGS sequence"/>
</dbReference>
<proteinExistence type="predicted"/>
<dbReference type="EMBL" id="SLWM01000001">
    <property type="protein sequence ID" value="TCO32004.1"/>
    <property type="molecule type" value="Genomic_DNA"/>
</dbReference>
<organism evidence="1 2">
    <name type="scientific">Kribbella orskensis</name>
    <dbReference type="NCBI Taxonomy" id="2512216"/>
    <lineage>
        <taxon>Bacteria</taxon>
        <taxon>Bacillati</taxon>
        <taxon>Actinomycetota</taxon>
        <taxon>Actinomycetes</taxon>
        <taxon>Propionibacteriales</taxon>
        <taxon>Kribbellaceae</taxon>
        <taxon>Kribbella</taxon>
    </lineage>
</organism>
<accession>A0ABY2BX02</accession>
<reference evidence="1 2" key="1">
    <citation type="journal article" date="2015" name="Stand. Genomic Sci.">
        <title>Genomic Encyclopedia of Bacterial and Archaeal Type Strains, Phase III: the genomes of soil and plant-associated and newly described type strains.</title>
        <authorList>
            <person name="Whitman W.B."/>
            <person name="Woyke T."/>
            <person name="Klenk H.P."/>
            <person name="Zhou Y."/>
            <person name="Lilburn T.G."/>
            <person name="Beck B.J."/>
            <person name="De Vos P."/>
            <person name="Vandamme P."/>
            <person name="Eisen J.A."/>
            <person name="Garrity G."/>
            <person name="Hugenholtz P."/>
            <person name="Kyrpides N.C."/>
        </authorList>
    </citation>
    <scope>NUCLEOTIDE SEQUENCE [LARGE SCALE GENOMIC DNA]</scope>
    <source>
        <strain evidence="1 2">VKM Ac-2538</strain>
    </source>
</reference>
<keyword evidence="2" id="KW-1185">Reference proteome</keyword>
<gene>
    <name evidence="1" type="ORF">EV644_101647</name>
</gene>
<comment type="caution">
    <text evidence="1">The sequence shown here is derived from an EMBL/GenBank/DDBJ whole genome shotgun (WGS) entry which is preliminary data.</text>
</comment>
<name>A0ABY2BX02_9ACTN</name>
<sequence length="94" mass="9955">MLPLITAYALAVVLLPVALYRGRLIPLSVVGPAAAAVAIEAFPASAVDLSLAKYALALATAAAIAARIMRLSDDQWAPRCYREDRSWDELSSLG</sequence>
<evidence type="ECO:0000313" key="2">
    <source>
        <dbReference type="Proteomes" id="UP000295818"/>
    </source>
</evidence>
<evidence type="ECO:0000313" key="1">
    <source>
        <dbReference type="EMBL" id="TCO32004.1"/>
    </source>
</evidence>